<keyword evidence="1" id="KW-0812">Transmembrane</keyword>
<keyword evidence="1" id="KW-0472">Membrane</keyword>
<reference evidence="2 3" key="1">
    <citation type="submission" date="2014-03" db="EMBL/GenBank/DDBJ databases">
        <authorList>
            <person name="Urmite Genomes U."/>
        </authorList>
    </citation>
    <scope>NUCLEOTIDE SEQUENCE [LARGE SCALE GENOMIC DNA]</scope>
    <source>
        <strain evidence="2 3">Vm-5</strain>
    </source>
</reference>
<feature type="transmembrane region" description="Helical" evidence="1">
    <location>
        <begin position="106"/>
        <end position="127"/>
    </location>
</feature>
<evidence type="ECO:0000313" key="2">
    <source>
        <dbReference type="EMBL" id="CDQ38501.1"/>
    </source>
</evidence>
<feature type="transmembrane region" description="Helical" evidence="1">
    <location>
        <begin position="75"/>
        <end position="94"/>
    </location>
</feature>
<comment type="caution">
    <text evidence="2">The sequence shown here is derived from an EMBL/GenBank/DDBJ whole genome shotgun (WGS) entry which is preliminary data.</text>
</comment>
<feature type="transmembrane region" description="Helical" evidence="1">
    <location>
        <begin position="20"/>
        <end position="46"/>
    </location>
</feature>
<protein>
    <submittedName>
        <fullName evidence="2">Putative integral membrane protein</fullName>
    </submittedName>
</protein>
<feature type="transmembrane region" description="Helical" evidence="1">
    <location>
        <begin position="169"/>
        <end position="193"/>
    </location>
</feature>
<dbReference type="InterPro" id="IPR006938">
    <property type="entry name" value="DUF624"/>
</dbReference>
<dbReference type="eggNOG" id="COG5578">
    <property type="taxonomic scope" value="Bacteria"/>
</dbReference>
<dbReference type="OrthoDB" id="2182676at2"/>
<gene>
    <name evidence="2" type="ORF">BN990_00771</name>
</gene>
<name>A0A024Q9B9_9BACI</name>
<evidence type="ECO:0000256" key="1">
    <source>
        <dbReference type="SAM" id="Phobius"/>
    </source>
</evidence>
<accession>A0A024Q9B9</accession>
<keyword evidence="1" id="KW-1133">Transmembrane helix</keyword>
<reference evidence="3" key="2">
    <citation type="submission" date="2014-05" db="EMBL/GenBank/DDBJ databases">
        <title>Draft genome sequence of Virgibacillus massiliensis Vm-5.</title>
        <authorList>
            <person name="Khelaifia S."/>
            <person name="Croce O."/>
            <person name="Lagier J.C."/>
            <person name="Raoult D."/>
        </authorList>
    </citation>
    <scope>NUCLEOTIDE SEQUENCE [LARGE SCALE GENOMIC DNA]</scope>
    <source>
        <strain evidence="3">Vm-5</strain>
    </source>
</reference>
<keyword evidence="3" id="KW-1185">Reference proteome</keyword>
<dbReference type="EMBL" id="CCDP010000001">
    <property type="protein sequence ID" value="CDQ38501.1"/>
    <property type="molecule type" value="Genomic_DNA"/>
</dbReference>
<dbReference type="RefSeq" id="WP_038242489.1">
    <property type="nucleotide sequence ID" value="NZ_BNER01000001.1"/>
</dbReference>
<dbReference type="STRING" id="1462526.BN990_00771"/>
<proteinExistence type="predicted"/>
<dbReference type="AlphaFoldDB" id="A0A024Q9B9"/>
<feature type="transmembrane region" description="Helical" evidence="1">
    <location>
        <begin position="139"/>
        <end position="163"/>
    </location>
</feature>
<dbReference type="Pfam" id="PF04854">
    <property type="entry name" value="DUF624"/>
    <property type="match status" value="1"/>
</dbReference>
<evidence type="ECO:0000313" key="3">
    <source>
        <dbReference type="Proteomes" id="UP000028875"/>
    </source>
</evidence>
<organism evidence="2 3">
    <name type="scientific">Virgibacillus massiliensis</name>
    <dbReference type="NCBI Taxonomy" id="1462526"/>
    <lineage>
        <taxon>Bacteria</taxon>
        <taxon>Bacillati</taxon>
        <taxon>Bacillota</taxon>
        <taxon>Bacilli</taxon>
        <taxon>Bacillales</taxon>
        <taxon>Bacillaceae</taxon>
        <taxon>Virgibacillus</taxon>
    </lineage>
</organism>
<sequence>MNSVLYRILEWITKMALVNVLWIFFSLIGAIIIGIFPSTTAMFAIIRKWLRRDTDIPVLRTFWVYYKKEFRKSNILGAILLPGILLICLDIWYIQASRLDWIQVPLFAFILLYIIFLFYIFPTYVHYDLHVFKIIKQAFLIMLIHPLHTFLMILCLTILFFIYQTLPALTFIFGGSIYALITMWLGLHAFQLIHKKQETHK</sequence>
<dbReference type="Proteomes" id="UP000028875">
    <property type="component" value="Unassembled WGS sequence"/>
</dbReference>